<gene>
    <name evidence="5" type="ORF">R5R35_008740</name>
</gene>
<dbReference type="PANTHER" id="PTHR24180">
    <property type="entry name" value="CYCLIN-DEPENDENT KINASE INHIBITOR 2C-RELATED"/>
    <property type="match status" value="1"/>
</dbReference>
<dbReference type="EMBL" id="JAZDUA010000137">
    <property type="protein sequence ID" value="KAK7866749.1"/>
    <property type="molecule type" value="Genomic_DNA"/>
</dbReference>
<dbReference type="PANTHER" id="PTHR24180:SF45">
    <property type="entry name" value="POLY [ADP-RIBOSE] POLYMERASE TANKYRASE"/>
    <property type="match status" value="1"/>
</dbReference>
<evidence type="ECO:0000313" key="5">
    <source>
        <dbReference type="EMBL" id="KAK7866749.1"/>
    </source>
</evidence>
<keyword evidence="2 3" id="KW-0040">ANK repeat</keyword>
<accession>A0AAN9VKK5</accession>
<sequence length="397" mass="43322">MTPSSSQQSLRSFITTTRTPSPANLSPGSSHHAPWFRSFLDLARDGDDACLLQLLSSDEDAVQSRDQETVGGDSALHVAASRGHIKAVVVLVGVIGVNAPGYKLRTPLHLAALNGHRLVAVRLVGCGAKINAIDSDGFTPMALAARNNHTRLVEYLLRKKAKIDEKAMTMAANNCNCDLIGIFLRKRRGLADTCDERGDPLIVIASRNRRWDTVKLLLEKGASPTKCRIPEETALMYAVKYHEGEIVDLLMRKETKYNTEQLQYAFGKNCGGRIKKEKDPLFGPSEVTPTIAMGVIDPRTQAAFQTENGSSAVEHAASASAADAYSSLVKDLFHPCEVSPQVFMDVSHDPCTSGQVQEAILGDDPAPSIFDPLPEKASEARILDPRDEWDHHDALRF</sequence>
<evidence type="ECO:0000256" key="3">
    <source>
        <dbReference type="PROSITE-ProRule" id="PRU00023"/>
    </source>
</evidence>
<evidence type="ECO:0000313" key="6">
    <source>
        <dbReference type="Proteomes" id="UP001378592"/>
    </source>
</evidence>
<dbReference type="PROSITE" id="PS50088">
    <property type="entry name" value="ANK_REPEAT"/>
    <property type="match status" value="2"/>
</dbReference>
<dbReference type="AlphaFoldDB" id="A0AAN9VKK5"/>
<organism evidence="5 6">
    <name type="scientific">Gryllus longicercus</name>
    <dbReference type="NCBI Taxonomy" id="2509291"/>
    <lineage>
        <taxon>Eukaryota</taxon>
        <taxon>Metazoa</taxon>
        <taxon>Ecdysozoa</taxon>
        <taxon>Arthropoda</taxon>
        <taxon>Hexapoda</taxon>
        <taxon>Insecta</taxon>
        <taxon>Pterygota</taxon>
        <taxon>Neoptera</taxon>
        <taxon>Polyneoptera</taxon>
        <taxon>Orthoptera</taxon>
        <taxon>Ensifera</taxon>
        <taxon>Gryllidea</taxon>
        <taxon>Grylloidea</taxon>
        <taxon>Gryllidae</taxon>
        <taxon>Gryllinae</taxon>
        <taxon>Gryllus</taxon>
    </lineage>
</organism>
<feature type="repeat" description="ANK" evidence="3">
    <location>
        <begin position="103"/>
        <end position="135"/>
    </location>
</feature>
<dbReference type="SMART" id="SM00248">
    <property type="entry name" value="ANK"/>
    <property type="match status" value="5"/>
</dbReference>
<dbReference type="Pfam" id="PF00023">
    <property type="entry name" value="Ank"/>
    <property type="match status" value="1"/>
</dbReference>
<reference evidence="5 6" key="1">
    <citation type="submission" date="2024-03" db="EMBL/GenBank/DDBJ databases">
        <title>The genome assembly and annotation of the cricket Gryllus longicercus Weissman &amp; Gray.</title>
        <authorList>
            <person name="Szrajer S."/>
            <person name="Gray D."/>
            <person name="Ylla G."/>
        </authorList>
    </citation>
    <scope>NUCLEOTIDE SEQUENCE [LARGE SCALE GENOMIC DNA]</scope>
    <source>
        <strain evidence="5">DAG 2021-001</strain>
        <tissue evidence="5">Whole body minus gut</tissue>
    </source>
</reference>
<proteinExistence type="predicted"/>
<feature type="compositionally biased region" description="Polar residues" evidence="4">
    <location>
        <begin position="1"/>
        <end position="29"/>
    </location>
</feature>
<keyword evidence="1" id="KW-0677">Repeat</keyword>
<dbReference type="Gene3D" id="1.25.40.20">
    <property type="entry name" value="Ankyrin repeat-containing domain"/>
    <property type="match status" value="2"/>
</dbReference>
<dbReference type="Proteomes" id="UP001378592">
    <property type="component" value="Unassembled WGS sequence"/>
</dbReference>
<evidence type="ECO:0000256" key="4">
    <source>
        <dbReference type="SAM" id="MobiDB-lite"/>
    </source>
</evidence>
<feature type="region of interest" description="Disordered" evidence="4">
    <location>
        <begin position="1"/>
        <end position="31"/>
    </location>
</feature>
<name>A0AAN9VKK5_9ORTH</name>
<dbReference type="PROSITE" id="PS50297">
    <property type="entry name" value="ANK_REP_REGION"/>
    <property type="match status" value="2"/>
</dbReference>
<dbReference type="InterPro" id="IPR036770">
    <property type="entry name" value="Ankyrin_rpt-contain_sf"/>
</dbReference>
<feature type="repeat" description="ANK" evidence="3">
    <location>
        <begin position="136"/>
        <end position="168"/>
    </location>
</feature>
<dbReference type="InterPro" id="IPR002110">
    <property type="entry name" value="Ankyrin_rpt"/>
</dbReference>
<dbReference type="SUPFAM" id="SSF48403">
    <property type="entry name" value="Ankyrin repeat"/>
    <property type="match status" value="1"/>
</dbReference>
<keyword evidence="6" id="KW-1185">Reference proteome</keyword>
<dbReference type="InterPro" id="IPR051637">
    <property type="entry name" value="Ank_repeat_dom-contain_49"/>
</dbReference>
<evidence type="ECO:0000256" key="1">
    <source>
        <dbReference type="ARBA" id="ARBA00022737"/>
    </source>
</evidence>
<dbReference type="Pfam" id="PF12796">
    <property type="entry name" value="Ank_2"/>
    <property type="match status" value="2"/>
</dbReference>
<evidence type="ECO:0000256" key="2">
    <source>
        <dbReference type="ARBA" id="ARBA00023043"/>
    </source>
</evidence>
<comment type="caution">
    <text evidence="5">The sequence shown here is derived from an EMBL/GenBank/DDBJ whole genome shotgun (WGS) entry which is preliminary data.</text>
</comment>
<protein>
    <submittedName>
        <fullName evidence="5">Uncharacterized protein</fullName>
    </submittedName>
</protein>